<dbReference type="AlphaFoldDB" id="A0AAD8LFS8"/>
<organism evidence="1 2">
    <name type="scientific">Tagetes erecta</name>
    <name type="common">African marigold</name>
    <dbReference type="NCBI Taxonomy" id="13708"/>
    <lineage>
        <taxon>Eukaryota</taxon>
        <taxon>Viridiplantae</taxon>
        <taxon>Streptophyta</taxon>
        <taxon>Embryophyta</taxon>
        <taxon>Tracheophyta</taxon>
        <taxon>Spermatophyta</taxon>
        <taxon>Magnoliopsida</taxon>
        <taxon>eudicotyledons</taxon>
        <taxon>Gunneridae</taxon>
        <taxon>Pentapetalae</taxon>
        <taxon>asterids</taxon>
        <taxon>campanulids</taxon>
        <taxon>Asterales</taxon>
        <taxon>Asteraceae</taxon>
        <taxon>Asteroideae</taxon>
        <taxon>Heliantheae alliance</taxon>
        <taxon>Tageteae</taxon>
        <taxon>Tagetes</taxon>
    </lineage>
</organism>
<dbReference type="EMBL" id="JAUHHV010000001">
    <property type="protein sequence ID" value="KAK1438351.1"/>
    <property type="molecule type" value="Genomic_DNA"/>
</dbReference>
<comment type="caution">
    <text evidence="1">The sequence shown here is derived from an EMBL/GenBank/DDBJ whole genome shotgun (WGS) entry which is preliminary data.</text>
</comment>
<gene>
    <name evidence="1" type="ORF">QVD17_04159</name>
</gene>
<name>A0AAD8LFS8_TARER</name>
<sequence length="155" mass="17613">MGLQLHNVHFLTLNLEIVELLSSFVILQPSPFVNLKRLKIYPEKKCWSEQAPKKVAMSTELKSYLLDSSPKCIFTMVLREEIEAQKIMAKLGVILEKEKDSNKTNKANLELGEVHVAESHKPKKLKLMARINSCWENLGVQVEEGKEKVGVIVSK</sequence>
<keyword evidence="2" id="KW-1185">Reference proteome</keyword>
<reference evidence="1" key="1">
    <citation type="journal article" date="2023" name="bioRxiv">
        <title>Improved chromosome-level genome assembly for marigold (Tagetes erecta).</title>
        <authorList>
            <person name="Jiang F."/>
            <person name="Yuan L."/>
            <person name="Wang S."/>
            <person name="Wang H."/>
            <person name="Xu D."/>
            <person name="Wang A."/>
            <person name="Fan W."/>
        </authorList>
    </citation>
    <scope>NUCLEOTIDE SEQUENCE</scope>
    <source>
        <strain evidence="1">WSJ</strain>
        <tissue evidence="1">Leaf</tissue>
    </source>
</reference>
<proteinExistence type="predicted"/>
<protein>
    <submittedName>
        <fullName evidence="1">Uncharacterized protein</fullName>
    </submittedName>
</protein>
<accession>A0AAD8LFS8</accession>
<dbReference type="Proteomes" id="UP001229421">
    <property type="component" value="Unassembled WGS sequence"/>
</dbReference>
<evidence type="ECO:0000313" key="1">
    <source>
        <dbReference type="EMBL" id="KAK1438351.1"/>
    </source>
</evidence>
<evidence type="ECO:0000313" key="2">
    <source>
        <dbReference type="Proteomes" id="UP001229421"/>
    </source>
</evidence>